<dbReference type="AlphaFoldDB" id="A0A251SGF9"/>
<evidence type="ECO:0000313" key="2">
    <source>
        <dbReference type="Proteomes" id="UP000215914"/>
    </source>
</evidence>
<protein>
    <submittedName>
        <fullName evidence="1">Uncharacterized protein</fullName>
    </submittedName>
</protein>
<reference evidence="2" key="1">
    <citation type="journal article" date="2017" name="Nature">
        <title>The sunflower genome provides insights into oil metabolism, flowering and Asterid evolution.</title>
        <authorList>
            <person name="Badouin H."/>
            <person name="Gouzy J."/>
            <person name="Grassa C.J."/>
            <person name="Murat F."/>
            <person name="Staton S.E."/>
            <person name="Cottret L."/>
            <person name="Lelandais-Briere C."/>
            <person name="Owens G.L."/>
            <person name="Carrere S."/>
            <person name="Mayjonade B."/>
            <person name="Legrand L."/>
            <person name="Gill N."/>
            <person name="Kane N.C."/>
            <person name="Bowers J.E."/>
            <person name="Hubner S."/>
            <person name="Bellec A."/>
            <person name="Berard A."/>
            <person name="Berges H."/>
            <person name="Blanchet N."/>
            <person name="Boniface M.C."/>
            <person name="Brunel D."/>
            <person name="Catrice O."/>
            <person name="Chaidir N."/>
            <person name="Claudel C."/>
            <person name="Donnadieu C."/>
            <person name="Faraut T."/>
            <person name="Fievet G."/>
            <person name="Helmstetter N."/>
            <person name="King M."/>
            <person name="Knapp S.J."/>
            <person name="Lai Z."/>
            <person name="Le Paslier M.C."/>
            <person name="Lippi Y."/>
            <person name="Lorenzon L."/>
            <person name="Mandel J.R."/>
            <person name="Marage G."/>
            <person name="Marchand G."/>
            <person name="Marquand E."/>
            <person name="Bret-Mestries E."/>
            <person name="Morien E."/>
            <person name="Nambeesan S."/>
            <person name="Nguyen T."/>
            <person name="Pegot-Espagnet P."/>
            <person name="Pouilly N."/>
            <person name="Raftis F."/>
            <person name="Sallet E."/>
            <person name="Schiex T."/>
            <person name="Thomas J."/>
            <person name="Vandecasteele C."/>
            <person name="Vares D."/>
            <person name="Vear F."/>
            <person name="Vautrin S."/>
            <person name="Crespi M."/>
            <person name="Mangin B."/>
            <person name="Burke J.M."/>
            <person name="Salse J."/>
            <person name="Munos S."/>
            <person name="Vincourt P."/>
            <person name="Rieseberg L.H."/>
            <person name="Langlade N.B."/>
        </authorList>
    </citation>
    <scope>NUCLEOTIDE SEQUENCE [LARGE SCALE GENOMIC DNA]</scope>
    <source>
        <strain evidence="2">cv. SF193</strain>
    </source>
</reference>
<sequence>MEACCMDFYILLCFLSNTLFFFCNFSKTKYLFLVLVLAPIECLGNILLKEISIEPSECSTILDV</sequence>
<name>A0A251SGF9_HELAN</name>
<proteinExistence type="predicted"/>
<keyword evidence="2" id="KW-1185">Reference proteome</keyword>
<dbReference type="EMBL" id="CM007903">
    <property type="protein sequence ID" value="OTF97823.1"/>
    <property type="molecule type" value="Genomic_DNA"/>
</dbReference>
<accession>A0A251SGF9</accession>
<dbReference type="InParanoid" id="A0A251SGF9"/>
<gene>
    <name evidence="1" type="ORF">HannXRQ_Chr14g0438901</name>
</gene>
<evidence type="ECO:0000313" key="1">
    <source>
        <dbReference type="EMBL" id="OTF97823.1"/>
    </source>
</evidence>
<organism evidence="1 2">
    <name type="scientific">Helianthus annuus</name>
    <name type="common">Common sunflower</name>
    <dbReference type="NCBI Taxonomy" id="4232"/>
    <lineage>
        <taxon>Eukaryota</taxon>
        <taxon>Viridiplantae</taxon>
        <taxon>Streptophyta</taxon>
        <taxon>Embryophyta</taxon>
        <taxon>Tracheophyta</taxon>
        <taxon>Spermatophyta</taxon>
        <taxon>Magnoliopsida</taxon>
        <taxon>eudicotyledons</taxon>
        <taxon>Gunneridae</taxon>
        <taxon>Pentapetalae</taxon>
        <taxon>asterids</taxon>
        <taxon>campanulids</taxon>
        <taxon>Asterales</taxon>
        <taxon>Asteraceae</taxon>
        <taxon>Asteroideae</taxon>
        <taxon>Heliantheae alliance</taxon>
        <taxon>Heliantheae</taxon>
        <taxon>Helianthus</taxon>
    </lineage>
</organism>
<dbReference type="Proteomes" id="UP000215914">
    <property type="component" value="Chromosome 14"/>
</dbReference>